<name>A0A317EFK7_9PROT</name>
<dbReference type="PANTHER" id="PTHR35089">
    <property type="entry name" value="CHAPERONE PROTEIN SKP"/>
    <property type="match status" value="1"/>
</dbReference>
<evidence type="ECO:0000256" key="2">
    <source>
        <dbReference type="ARBA" id="ARBA00022729"/>
    </source>
</evidence>
<dbReference type="Gene3D" id="3.30.910.20">
    <property type="entry name" value="Skp domain"/>
    <property type="match status" value="1"/>
</dbReference>
<evidence type="ECO:0000313" key="6">
    <source>
        <dbReference type="Proteomes" id="UP000245461"/>
    </source>
</evidence>
<dbReference type="SMART" id="SM00935">
    <property type="entry name" value="OmpH"/>
    <property type="match status" value="1"/>
</dbReference>
<comment type="caution">
    <text evidence="5">The sequence shown here is derived from an EMBL/GenBank/DDBJ whole genome shotgun (WGS) entry which is preliminary data.</text>
</comment>
<dbReference type="Pfam" id="PF03938">
    <property type="entry name" value="OmpH"/>
    <property type="match status" value="1"/>
</dbReference>
<dbReference type="InterPro" id="IPR005632">
    <property type="entry name" value="Chaperone_Skp"/>
</dbReference>
<dbReference type="PANTHER" id="PTHR35089:SF1">
    <property type="entry name" value="CHAPERONE PROTEIN SKP"/>
    <property type="match status" value="1"/>
</dbReference>
<dbReference type="Proteomes" id="UP000245461">
    <property type="component" value="Unassembled WGS sequence"/>
</dbReference>
<dbReference type="InterPro" id="IPR024930">
    <property type="entry name" value="Skp_dom_sf"/>
</dbReference>
<dbReference type="GO" id="GO:0050821">
    <property type="term" value="P:protein stabilization"/>
    <property type="evidence" value="ECO:0007669"/>
    <property type="project" value="TreeGrafter"/>
</dbReference>
<evidence type="ECO:0000256" key="3">
    <source>
        <dbReference type="SAM" id="Coils"/>
    </source>
</evidence>
<proteinExistence type="inferred from homology"/>
<keyword evidence="6" id="KW-1185">Reference proteome</keyword>
<feature type="chain" id="PRO_5016395662" description="Outer membrane chaperone Skp" evidence="4">
    <location>
        <begin position="32"/>
        <end position="192"/>
    </location>
</feature>
<evidence type="ECO:0000313" key="5">
    <source>
        <dbReference type="EMBL" id="PWR25828.1"/>
    </source>
</evidence>
<organism evidence="5 6">
    <name type="scientific">Zavarzinia aquatilis</name>
    <dbReference type="NCBI Taxonomy" id="2211142"/>
    <lineage>
        <taxon>Bacteria</taxon>
        <taxon>Pseudomonadati</taxon>
        <taxon>Pseudomonadota</taxon>
        <taxon>Alphaproteobacteria</taxon>
        <taxon>Rhodospirillales</taxon>
        <taxon>Zavarziniaceae</taxon>
        <taxon>Zavarzinia</taxon>
    </lineage>
</organism>
<gene>
    <name evidence="5" type="ORF">DKG74_02430</name>
</gene>
<evidence type="ECO:0000256" key="4">
    <source>
        <dbReference type="SAM" id="SignalP"/>
    </source>
</evidence>
<evidence type="ECO:0008006" key="7">
    <source>
        <dbReference type="Google" id="ProtNLM"/>
    </source>
</evidence>
<dbReference type="EMBL" id="QGLE01000001">
    <property type="protein sequence ID" value="PWR25828.1"/>
    <property type="molecule type" value="Genomic_DNA"/>
</dbReference>
<evidence type="ECO:0000256" key="1">
    <source>
        <dbReference type="ARBA" id="ARBA00009091"/>
    </source>
</evidence>
<reference evidence="5 6" key="1">
    <citation type="submission" date="2018-05" db="EMBL/GenBank/DDBJ databases">
        <title>Zavarzinia sp. HR-AS.</title>
        <authorList>
            <person name="Lee Y."/>
            <person name="Jeon C.O."/>
        </authorList>
    </citation>
    <scope>NUCLEOTIDE SEQUENCE [LARGE SCALE GENOMIC DNA]</scope>
    <source>
        <strain evidence="5 6">HR-AS</strain>
    </source>
</reference>
<sequence length="192" mass="20693">MKKTLKAVLAAVTLSLGAGLGAAAFVSPASAEGFPQAAPLIVDYQRLQTQSKAAQDVRRQIQAVQTKFQASVDKDLQALRDEEKKLRDAAPKLSQAERDKRQKAFEDKVAEAQRRAQAINKAISEAVDNAGGKVRDALEPIFAELMTARGANVLLGTNEVIYFDPKLEITTEVLAALDAKLPSIKVEVAPVK</sequence>
<keyword evidence="2 4" id="KW-0732">Signal</keyword>
<dbReference type="GO" id="GO:0005829">
    <property type="term" value="C:cytosol"/>
    <property type="evidence" value="ECO:0007669"/>
    <property type="project" value="TreeGrafter"/>
</dbReference>
<accession>A0A317EFK7</accession>
<dbReference type="GO" id="GO:0051082">
    <property type="term" value="F:unfolded protein binding"/>
    <property type="evidence" value="ECO:0007669"/>
    <property type="project" value="InterPro"/>
</dbReference>
<comment type="similarity">
    <text evidence="1">Belongs to the Skp family.</text>
</comment>
<keyword evidence="3" id="KW-0175">Coiled coil</keyword>
<dbReference type="SUPFAM" id="SSF111384">
    <property type="entry name" value="OmpH-like"/>
    <property type="match status" value="1"/>
</dbReference>
<feature type="coiled-coil region" evidence="3">
    <location>
        <begin position="76"/>
        <end position="129"/>
    </location>
</feature>
<dbReference type="OrthoDB" id="8478823at2"/>
<dbReference type="AlphaFoldDB" id="A0A317EFK7"/>
<dbReference type="RefSeq" id="WP_109902203.1">
    <property type="nucleotide sequence ID" value="NZ_QGLE01000001.1"/>
</dbReference>
<protein>
    <recommendedName>
        <fullName evidence="7">Outer membrane chaperone Skp</fullName>
    </recommendedName>
</protein>
<feature type="signal peptide" evidence="4">
    <location>
        <begin position="1"/>
        <end position="31"/>
    </location>
</feature>